<name>A0A433X6R3_9BACL</name>
<dbReference type="PANTHER" id="PTHR30435">
    <property type="entry name" value="FLAGELLAR PROTEIN"/>
    <property type="match status" value="1"/>
</dbReference>
<dbReference type="RefSeq" id="WP_127199652.1">
    <property type="nucleotide sequence ID" value="NZ_RZNX01000005.1"/>
</dbReference>
<organism evidence="8 9">
    <name type="scientific">Paenibacillus zeisoli</name>
    <dbReference type="NCBI Taxonomy" id="2496267"/>
    <lineage>
        <taxon>Bacteria</taxon>
        <taxon>Bacillati</taxon>
        <taxon>Bacillota</taxon>
        <taxon>Bacilli</taxon>
        <taxon>Bacillales</taxon>
        <taxon>Paenibacillaceae</taxon>
        <taxon>Paenibacillus</taxon>
    </lineage>
</organism>
<keyword evidence="4 6" id="KW-0975">Bacterial flagellum</keyword>
<dbReference type="GO" id="GO:0030694">
    <property type="term" value="C:bacterial-type flagellum basal body, rod"/>
    <property type="evidence" value="ECO:0007669"/>
    <property type="project" value="InterPro"/>
</dbReference>
<evidence type="ECO:0000256" key="1">
    <source>
        <dbReference type="ARBA" id="ARBA00004117"/>
    </source>
</evidence>
<gene>
    <name evidence="8" type="primary">flgB</name>
    <name evidence="8" type="ORF">EJP77_12840</name>
</gene>
<dbReference type="PANTHER" id="PTHR30435:SF12">
    <property type="entry name" value="FLAGELLAR BASAL BODY ROD PROTEIN FLGB"/>
    <property type="match status" value="1"/>
</dbReference>
<evidence type="ECO:0000256" key="4">
    <source>
        <dbReference type="ARBA" id="ARBA00023143"/>
    </source>
</evidence>
<dbReference type="NCBIfam" id="TIGR01396">
    <property type="entry name" value="FlgB"/>
    <property type="match status" value="1"/>
</dbReference>
<comment type="subcellular location">
    <subcellularLocation>
        <location evidence="1 6">Bacterial flagellum basal body</location>
    </subcellularLocation>
</comment>
<comment type="function">
    <text evidence="5 6">Structural component of flagellum, the bacterial motility apparatus. Part of the rod structure of flagellar basal body.</text>
</comment>
<reference evidence="8 9" key="1">
    <citation type="submission" date="2018-12" db="EMBL/GenBank/DDBJ databases">
        <authorList>
            <person name="Sun L."/>
            <person name="Chen Z."/>
        </authorList>
    </citation>
    <scope>NUCLEOTIDE SEQUENCE [LARGE SCALE GENOMIC DNA]</scope>
    <source>
        <strain evidence="8 9">3-5-3</strain>
    </source>
</reference>
<dbReference type="PROSITE" id="PS00588">
    <property type="entry name" value="FLAGELLA_BB_ROD"/>
    <property type="match status" value="1"/>
</dbReference>
<comment type="caution">
    <text evidence="8">The sequence shown here is derived from an EMBL/GenBank/DDBJ whole genome shotgun (WGS) entry which is preliminary data.</text>
</comment>
<dbReference type="InterPro" id="IPR019776">
    <property type="entry name" value="Flagellar_basal_body_rod_CS"/>
</dbReference>
<evidence type="ECO:0000313" key="9">
    <source>
        <dbReference type="Proteomes" id="UP000272464"/>
    </source>
</evidence>
<keyword evidence="9" id="KW-1185">Reference proteome</keyword>
<evidence type="ECO:0000256" key="5">
    <source>
        <dbReference type="ARBA" id="ARBA00024934"/>
    </source>
</evidence>
<accession>A0A433X6R3</accession>
<feature type="domain" description="Flagellar basal body rod protein N-terminal" evidence="7">
    <location>
        <begin position="13"/>
        <end position="39"/>
    </location>
</feature>
<evidence type="ECO:0000256" key="2">
    <source>
        <dbReference type="ARBA" id="ARBA00009677"/>
    </source>
</evidence>
<keyword evidence="8" id="KW-0969">Cilium</keyword>
<dbReference type="InterPro" id="IPR001444">
    <property type="entry name" value="Flag_bb_rod_N"/>
</dbReference>
<dbReference type="Proteomes" id="UP000272464">
    <property type="component" value="Unassembled WGS sequence"/>
</dbReference>
<evidence type="ECO:0000256" key="3">
    <source>
        <dbReference type="ARBA" id="ARBA00014376"/>
    </source>
</evidence>
<keyword evidence="8" id="KW-0966">Cell projection</keyword>
<dbReference type="Pfam" id="PF00460">
    <property type="entry name" value="Flg_bb_rod"/>
    <property type="match status" value="1"/>
</dbReference>
<dbReference type="PIRSF" id="PIRSF002889">
    <property type="entry name" value="Rod_FlgB"/>
    <property type="match status" value="1"/>
</dbReference>
<dbReference type="GO" id="GO:0071978">
    <property type="term" value="P:bacterial-type flagellum-dependent swarming motility"/>
    <property type="evidence" value="ECO:0007669"/>
    <property type="project" value="TreeGrafter"/>
</dbReference>
<evidence type="ECO:0000256" key="6">
    <source>
        <dbReference type="PIRNR" id="PIRNR002889"/>
    </source>
</evidence>
<sequence length="136" mass="15139">MQLLNGVGFDRLEGALKAANTRQSVIANNIANVDTPYFKRSEVSFESLLQSQVEDGTIVLRGRQTDPKHFAIGPVNNVPDTLITTDQSTAMNNNMNNVDIDSEMSSLAENQLRYNAYIEQMNSRIKMMRTAVEGRA</sequence>
<dbReference type="AlphaFoldDB" id="A0A433X6R3"/>
<dbReference type="EMBL" id="RZNX01000005">
    <property type="protein sequence ID" value="RUT29705.1"/>
    <property type="molecule type" value="Genomic_DNA"/>
</dbReference>
<protein>
    <recommendedName>
        <fullName evidence="3 6">Flagellar basal body rod protein FlgB</fullName>
    </recommendedName>
</protein>
<proteinExistence type="inferred from homology"/>
<evidence type="ECO:0000313" key="8">
    <source>
        <dbReference type="EMBL" id="RUT29705.1"/>
    </source>
</evidence>
<comment type="similarity">
    <text evidence="2 6">Belongs to the flagella basal body rod proteins family.</text>
</comment>
<dbReference type="OrthoDB" id="9792068at2"/>
<keyword evidence="8" id="KW-0282">Flagellum</keyword>
<dbReference type="InterPro" id="IPR006300">
    <property type="entry name" value="FlgB"/>
</dbReference>
<comment type="subunit">
    <text evidence="6">The basal body constitutes a major portion of the flagellar organelle and consists of a number of rings mounted on a central rod.</text>
</comment>
<evidence type="ECO:0000259" key="7">
    <source>
        <dbReference type="Pfam" id="PF00460"/>
    </source>
</evidence>